<keyword evidence="4" id="KW-1185">Reference proteome</keyword>
<accession>A0ABV1HBG1</accession>
<feature type="transmembrane region" description="Helical" evidence="1">
    <location>
        <begin position="287"/>
        <end position="307"/>
    </location>
</feature>
<gene>
    <name evidence="3" type="ORF">WMO43_02135</name>
</gene>
<keyword evidence="1" id="KW-1133">Transmembrane helix</keyword>
<feature type="transmembrane region" description="Helical" evidence="1">
    <location>
        <begin position="123"/>
        <end position="144"/>
    </location>
</feature>
<keyword evidence="1" id="KW-0812">Transmembrane</keyword>
<feature type="transmembrane region" description="Helical" evidence="1">
    <location>
        <begin position="37"/>
        <end position="60"/>
    </location>
</feature>
<evidence type="ECO:0000313" key="4">
    <source>
        <dbReference type="Proteomes" id="UP001454489"/>
    </source>
</evidence>
<dbReference type="InterPro" id="IPR002656">
    <property type="entry name" value="Acyl_transf_3_dom"/>
</dbReference>
<dbReference type="RefSeq" id="WP_353529685.1">
    <property type="nucleotide sequence ID" value="NZ_JBBMEX010000002.1"/>
</dbReference>
<evidence type="ECO:0000256" key="1">
    <source>
        <dbReference type="SAM" id="Phobius"/>
    </source>
</evidence>
<keyword evidence="3" id="KW-0808">Transferase</keyword>
<feature type="transmembrane region" description="Helical" evidence="1">
    <location>
        <begin position="81"/>
        <end position="99"/>
    </location>
</feature>
<feature type="transmembrane region" description="Helical" evidence="1">
    <location>
        <begin position="190"/>
        <end position="209"/>
    </location>
</feature>
<dbReference type="EC" id="2.3.1.-" evidence="3"/>
<feature type="transmembrane region" description="Helical" evidence="1">
    <location>
        <begin position="313"/>
        <end position="331"/>
    </location>
</feature>
<feature type="domain" description="Acyltransferase 3" evidence="2">
    <location>
        <begin position="6"/>
        <end position="331"/>
    </location>
</feature>
<keyword evidence="3" id="KW-0012">Acyltransferase</keyword>
<dbReference type="EMBL" id="JBBMEX010000002">
    <property type="protein sequence ID" value="MEQ2556682.1"/>
    <property type="molecule type" value="Genomic_DNA"/>
</dbReference>
<reference evidence="3 4" key="1">
    <citation type="submission" date="2024-03" db="EMBL/GenBank/DDBJ databases">
        <title>Human intestinal bacterial collection.</title>
        <authorList>
            <person name="Pauvert C."/>
            <person name="Hitch T.C.A."/>
            <person name="Clavel T."/>
        </authorList>
    </citation>
    <scope>NUCLEOTIDE SEQUENCE [LARGE SCALE GENOMIC DNA]</scope>
    <source>
        <strain evidence="3 4">CLA-AA-H185</strain>
    </source>
</reference>
<protein>
    <submittedName>
        <fullName evidence="3">Acyltransferase</fullName>
        <ecNumber evidence="3">2.3.1.-</ecNumber>
    </submittedName>
</protein>
<name>A0ABV1HBG1_9FIRM</name>
<evidence type="ECO:0000313" key="3">
    <source>
        <dbReference type="EMBL" id="MEQ2556682.1"/>
    </source>
</evidence>
<proteinExistence type="predicted"/>
<comment type="caution">
    <text evidence="3">The sequence shown here is derived from an EMBL/GenBank/DDBJ whole genome shotgun (WGS) entry which is preliminary data.</text>
</comment>
<keyword evidence="1" id="KW-0472">Membrane</keyword>
<dbReference type="Proteomes" id="UP001454489">
    <property type="component" value="Unassembled WGS sequence"/>
</dbReference>
<feature type="transmembrane region" description="Helical" evidence="1">
    <location>
        <begin position="221"/>
        <end position="241"/>
    </location>
</feature>
<dbReference type="GO" id="GO:0016746">
    <property type="term" value="F:acyltransferase activity"/>
    <property type="evidence" value="ECO:0007669"/>
    <property type="project" value="UniProtKB-KW"/>
</dbReference>
<evidence type="ECO:0000259" key="2">
    <source>
        <dbReference type="Pfam" id="PF01757"/>
    </source>
</evidence>
<organism evidence="3 4">
    <name type="scientific">Maccoyibacter intestinihominis</name>
    <dbReference type="NCBI Taxonomy" id="3133499"/>
    <lineage>
        <taxon>Bacteria</taxon>
        <taxon>Bacillati</taxon>
        <taxon>Bacillota</taxon>
        <taxon>Clostridia</taxon>
        <taxon>Lachnospirales</taxon>
        <taxon>Lachnospiraceae</taxon>
        <taxon>Maccoyibacter</taxon>
    </lineage>
</organism>
<feature type="transmembrane region" description="Helical" evidence="1">
    <location>
        <begin position="151"/>
        <end position="170"/>
    </location>
</feature>
<dbReference type="Pfam" id="PF01757">
    <property type="entry name" value="Acyl_transf_3"/>
    <property type="match status" value="1"/>
</dbReference>
<sequence length="342" mass="39098">MKNRNVSVDLFRFLAALSIMFLHTCWGLDDSLLDAYPIIGIVIGRYPVILFFTISGYYCFLQISKGRNAAKTQIRSLLKVYCVWTVVYYLMSFVLNVAAGHEPVGKFFAERVLYFFTEGSYPHLWYVVSLIYVMILICLVYELCGEKGIRILAAVSMILFMIGVLGTSYLPLGEQIPVLGDFYGWKYYFVFRNIFCLGLPGVMFGYYIVRLLPVIEKRPKLAETGFFITSVLGMIEGMLVIQKGWISDFPSMFLMPFVLIFGMSCLIRHPLGQLESHAVFLKRMSSYIYFVHPAVIAVLGFLLQVTGVHLSYWMDYIIVAGLVLCSGIILMKIKRPWTKLFI</sequence>
<feature type="transmembrane region" description="Helical" evidence="1">
    <location>
        <begin position="247"/>
        <end position="267"/>
    </location>
</feature>